<sequence>MNWSVEDQKTQIQSFLYTLGFIVFLLGFFMNTLILISAGLFLLGIAFLSKKYLMYMVVHFYLDNSALPVRLSTGESGRLVLTFINTSRFPFLSMRGEMTADENVRFSADPVAPDDRSFHFTIMAPANRKTTISCPVYGLSRGTARIQTLAITCEDPFHVFRCTLKPNEMIRTRIIVYPKPEPVHNLNRMIPADLGFNRAPHSLIKDYTLPTGIRDYEHSDPFRHIHWKATARLGKLQTKTFEQVAQVSWTFLFLSETNYLANKTTEDFERRLSAAAFMTEYACRHHYPYDIYCNNKPMGLSQMTIIEENQGMPQLKKAWELFAFMQKWQIKTPIDRAVRAIRNRLSGKRIIFIMDFDPSGRVHQQLYPLLKEGHSVYQLVLSENSSALTSVNSAGGVDID</sequence>
<proteinExistence type="predicted"/>
<dbReference type="EMBL" id="SRJD01000001">
    <property type="protein sequence ID" value="TGB00357.1"/>
    <property type="molecule type" value="Genomic_DNA"/>
</dbReference>
<keyword evidence="1" id="KW-1133">Transmembrane helix</keyword>
<dbReference type="RefSeq" id="WP_135347003.1">
    <property type="nucleotide sequence ID" value="NZ_SRJD01000001.1"/>
</dbReference>
<keyword evidence="1" id="KW-0812">Transmembrane</keyword>
<dbReference type="PANTHER" id="PTHR34351">
    <property type="entry name" value="SLR1927 PROTEIN-RELATED"/>
    <property type="match status" value="1"/>
</dbReference>
<accession>A0A4Z0GUX8</accession>
<dbReference type="Proteomes" id="UP000298347">
    <property type="component" value="Unassembled WGS sequence"/>
</dbReference>
<dbReference type="OrthoDB" id="9789943at2"/>
<organism evidence="2 3">
    <name type="scientific">Sporolactobacillus shoreae</name>
    <dbReference type="NCBI Taxonomy" id="1465501"/>
    <lineage>
        <taxon>Bacteria</taxon>
        <taxon>Bacillati</taxon>
        <taxon>Bacillota</taxon>
        <taxon>Bacilli</taxon>
        <taxon>Bacillales</taxon>
        <taxon>Sporolactobacillaceae</taxon>
        <taxon>Sporolactobacillus</taxon>
    </lineage>
</organism>
<keyword evidence="3" id="KW-1185">Reference proteome</keyword>
<evidence type="ECO:0000313" key="3">
    <source>
        <dbReference type="Proteomes" id="UP000298347"/>
    </source>
</evidence>
<evidence type="ECO:0000256" key="1">
    <source>
        <dbReference type="SAM" id="Phobius"/>
    </source>
</evidence>
<comment type="caution">
    <text evidence="2">The sequence shown here is derived from an EMBL/GenBank/DDBJ whole genome shotgun (WGS) entry which is preliminary data.</text>
</comment>
<protein>
    <submittedName>
        <fullName evidence="2">DUF58 domain-containing protein</fullName>
    </submittedName>
</protein>
<reference evidence="2 3" key="1">
    <citation type="journal article" date="2015" name="Int. J. Syst. Evol. Microbiol.">
        <title>Sporolactobacillus shoreae sp. nov. and Sporolactobacillus spathodeae sp. nov., two spore-forming lactic acid bacteria isolated from tree barks in Thailand.</title>
        <authorList>
            <person name="Thamacharoensuk T."/>
            <person name="Kitahara M."/>
            <person name="Ohkuma M."/>
            <person name="Thongchul N."/>
            <person name="Tanasupawat S."/>
        </authorList>
    </citation>
    <scope>NUCLEOTIDE SEQUENCE [LARGE SCALE GENOMIC DNA]</scope>
    <source>
        <strain evidence="2 3">BK92</strain>
    </source>
</reference>
<evidence type="ECO:0000313" key="2">
    <source>
        <dbReference type="EMBL" id="TGB00357.1"/>
    </source>
</evidence>
<feature type="transmembrane region" description="Helical" evidence="1">
    <location>
        <begin position="15"/>
        <end position="48"/>
    </location>
</feature>
<gene>
    <name evidence="2" type="ORF">E4665_01380</name>
</gene>
<name>A0A4Z0GUX8_9BACL</name>
<dbReference type="PANTHER" id="PTHR34351:SF2">
    <property type="entry name" value="DUF58 DOMAIN-CONTAINING PROTEIN"/>
    <property type="match status" value="1"/>
</dbReference>
<dbReference type="AlphaFoldDB" id="A0A4Z0GUX8"/>
<keyword evidence="1" id="KW-0472">Membrane</keyword>